<feature type="signal peptide" evidence="1">
    <location>
        <begin position="1"/>
        <end position="21"/>
    </location>
</feature>
<organism evidence="2">
    <name type="scientific">Amblyomma cajennense</name>
    <name type="common">Cayenne tick</name>
    <name type="synonym">Acarus cajennensis</name>
    <dbReference type="NCBI Taxonomy" id="34607"/>
    <lineage>
        <taxon>Eukaryota</taxon>
        <taxon>Metazoa</taxon>
        <taxon>Ecdysozoa</taxon>
        <taxon>Arthropoda</taxon>
        <taxon>Chelicerata</taxon>
        <taxon>Arachnida</taxon>
        <taxon>Acari</taxon>
        <taxon>Parasitiformes</taxon>
        <taxon>Ixodida</taxon>
        <taxon>Ixodoidea</taxon>
        <taxon>Ixodidae</taxon>
        <taxon>Amblyomminae</taxon>
        <taxon>Amblyomma</taxon>
    </lineage>
</organism>
<dbReference type="EMBL" id="GBBK01004902">
    <property type="protein sequence ID" value="JAC19580.1"/>
    <property type="molecule type" value="mRNA"/>
</dbReference>
<feature type="non-terminal residue" evidence="2">
    <location>
        <position position="1"/>
    </location>
</feature>
<feature type="chain" id="PRO_5001515379" description="Secreted protein" evidence="1">
    <location>
        <begin position="22"/>
        <end position="81"/>
    </location>
</feature>
<evidence type="ECO:0008006" key="3">
    <source>
        <dbReference type="Google" id="ProtNLM"/>
    </source>
</evidence>
<keyword evidence="1" id="KW-0732">Signal</keyword>
<evidence type="ECO:0000313" key="2">
    <source>
        <dbReference type="EMBL" id="JAC19580.1"/>
    </source>
</evidence>
<sequence length="81" mass="9672">KRNMMKLVALLFIFGAHLASAETRYNVGRDQGLHIQKDWEDIECWYRGYHLRQNVSQAMEKPCERWTCYFGKYFPQVIVEG</sequence>
<name>A0A023FEV5_AMBCJ</name>
<dbReference type="AlphaFoldDB" id="A0A023FEV5"/>
<reference evidence="2" key="1">
    <citation type="submission" date="2014-03" db="EMBL/GenBank/DDBJ databases">
        <title>The sialotranscriptome of Amblyomma triste, Amblyomma parvum and Amblyomma cajennense ticks, uncovered by 454-based RNA-seq.</title>
        <authorList>
            <person name="Garcia G.R."/>
            <person name="Gardinassi L.G."/>
            <person name="Ribeiro J.M."/>
            <person name="Anatriello E."/>
            <person name="Ferreira B.R."/>
            <person name="Moreira H.N."/>
            <person name="Mafra C."/>
            <person name="Olegario M.M."/>
            <person name="Szabo P.J."/>
            <person name="Miranda-Santos I.K."/>
            <person name="Maruyama S.R."/>
        </authorList>
    </citation>
    <scope>NUCLEOTIDE SEQUENCE</scope>
    <source>
        <strain evidence="2">Uberlandia</strain>
        <tissue evidence="2">Salivary glands</tissue>
    </source>
</reference>
<proteinExistence type="evidence at transcript level"/>
<protein>
    <recommendedName>
        <fullName evidence="3">Secreted protein</fullName>
    </recommendedName>
</protein>
<evidence type="ECO:0000256" key="1">
    <source>
        <dbReference type="SAM" id="SignalP"/>
    </source>
</evidence>
<accession>A0A023FEV5</accession>